<proteinExistence type="predicted"/>
<evidence type="ECO:0000313" key="1">
    <source>
        <dbReference type="EMBL" id="MPM08070.1"/>
    </source>
</evidence>
<organism evidence="1">
    <name type="scientific">bioreactor metagenome</name>
    <dbReference type="NCBI Taxonomy" id="1076179"/>
    <lineage>
        <taxon>unclassified sequences</taxon>
        <taxon>metagenomes</taxon>
        <taxon>ecological metagenomes</taxon>
    </lineage>
</organism>
<dbReference type="EMBL" id="VSSQ01001408">
    <property type="protein sequence ID" value="MPM08070.1"/>
    <property type="molecule type" value="Genomic_DNA"/>
</dbReference>
<name>A0A644WVZ9_9ZZZZ</name>
<comment type="caution">
    <text evidence="1">The sequence shown here is derived from an EMBL/GenBank/DDBJ whole genome shotgun (WGS) entry which is preliminary data.</text>
</comment>
<protein>
    <submittedName>
        <fullName evidence="1">Uncharacterized protein</fullName>
    </submittedName>
</protein>
<sequence length="83" mass="9330">MARRKIVFVIVEGPSDDEALGVLLNRIYEKNAVSFSVELPYLQSWVFIKEGKHSLERHTNFGLCIAKAFNRPGVPQNPSGKQS</sequence>
<reference evidence="1" key="1">
    <citation type="submission" date="2019-08" db="EMBL/GenBank/DDBJ databases">
        <authorList>
            <person name="Kucharzyk K."/>
            <person name="Murdoch R.W."/>
            <person name="Higgins S."/>
            <person name="Loffler F."/>
        </authorList>
    </citation>
    <scope>NUCLEOTIDE SEQUENCE</scope>
</reference>
<accession>A0A644WVZ9</accession>
<dbReference type="AlphaFoldDB" id="A0A644WVZ9"/>
<gene>
    <name evidence="1" type="ORF">SDC9_54382</name>
</gene>